<keyword evidence="3" id="KW-0862">Zinc</keyword>
<dbReference type="InterPro" id="IPR018957">
    <property type="entry name" value="Znf_C3HC4_RING-type"/>
</dbReference>
<name>A0A177EGQ0_9MICR</name>
<gene>
    <name evidence="7" type="ORF">NEDG_01919</name>
</gene>
<accession>A0A177EGQ0</accession>
<dbReference type="EMBL" id="LTDL01000022">
    <property type="protein sequence ID" value="OAG31145.1"/>
    <property type="molecule type" value="Genomic_DNA"/>
</dbReference>
<evidence type="ECO:0000256" key="4">
    <source>
        <dbReference type="PROSITE-ProRule" id="PRU00175"/>
    </source>
</evidence>
<dbReference type="Pfam" id="PF00097">
    <property type="entry name" value="zf-C3HC4"/>
    <property type="match status" value="1"/>
</dbReference>
<dbReference type="SMART" id="SM00184">
    <property type="entry name" value="RING"/>
    <property type="match status" value="1"/>
</dbReference>
<evidence type="ECO:0000256" key="1">
    <source>
        <dbReference type="ARBA" id="ARBA00022723"/>
    </source>
</evidence>
<evidence type="ECO:0000256" key="2">
    <source>
        <dbReference type="ARBA" id="ARBA00022771"/>
    </source>
</evidence>
<evidence type="ECO:0000259" key="6">
    <source>
        <dbReference type="PROSITE" id="PS50089"/>
    </source>
</evidence>
<evidence type="ECO:0000313" key="8">
    <source>
        <dbReference type="Proteomes" id="UP000185944"/>
    </source>
</evidence>
<dbReference type="InterPro" id="IPR017907">
    <property type="entry name" value="Znf_RING_CS"/>
</dbReference>
<feature type="transmembrane region" description="Helical" evidence="5">
    <location>
        <begin position="12"/>
        <end position="34"/>
    </location>
</feature>
<dbReference type="PROSITE" id="PS00518">
    <property type="entry name" value="ZF_RING_1"/>
    <property type="match status" value="1"/>
</dbReference>
<keyword evidence="5" id="KW-1133">Transmembrane helix</keyword>
<dbReference type="GeneID" id="93648269"/>
<organism evidence="7 8">
    <name type="scientific">Nematocida displodere</name>
    <dbReference type="NCBI Taxonomy" id="1805483"/>
    <lineage>
        <taxon>Eukaryota</taxon>
        <taxon>Fungi</taxon>
        <taxon>Fungi incertae sedis</taxon>
        <taxon>Microsporidia</taxon>
        <taxon>Nematocida</taxon>
    </lineage>
</organism>
<reference evidence="7 8" key="1">
    <citation type="submission" date="2016-02" db="EMBL/GenBank/DDBJ databases">
        <title>Discovery of a natural microsporidian pathogen with a broad tissue tropism in Caenorhabditis elegans.</title>
        <authorList>
            <person name="Luallen R.J."/>
            <person name="Reinke A.W."/>
            <person name="Tong L."/>
            <person name="Botts M.R."/>
            <person name="Felix M.-A."/>
            <person name="Troemel E.R."/>
        </authorList>
    </citation>
    <scope>NUCLEOTIDE SEQUENCE [LARGE SCALE GENOMIC DNA]</scope>
    <source>
        <strain evidence="7 8">JUm2807</strain>
    </source>
</reference>
<dbReference type="PROSITE" id="PS50089">
    <property type="entry name" value="ZF_RING_2"/>
    <property type="match status" value="1"/>
</dbReference>
<keyword evidence="5" id="KW-0472">Membrane</keyword>
<evidence type="ECO:0000256" key="3">
    <source>
        <dbReference type="ARBA" id="ARBA00022833"/>
    </source>
</evidence>
<evidence type="ECO:0000256" key="5">
    <source>
        <dbReference type="SAM" id="Phobius"/>
    </source>
</evidence>
<dbReference type="Proteomes" id="UP000185944">
    <property type="component" value="Unassembled WGS sequence"/>
</dbReference>
<dbReference type="RefSeq" id="XP_067544869.1">
    <property type="nucleotide sequence ID" value="XM_067689337.1"/>
</dbReference>
<keyword evidence="1" id="KW-0479">Metal-binding</keyword>
<evidence type="ECO:0000313" key="7">
    <source>
        <dbReference type="EMBL" id="OAG31145.1"/>
    </source>
</evidence>
<dbReference type="GO" id="GO:0008270">
    <property type="term" value="F:zinc ion binding"/>
    <property type="evidence" value="ECO:0007669"/>
    <property type="project" value="UniProtKB-KW"/>
</dbReference>
<keyword evidence="5" id="KW-0812">Transmembrane</keyword>
<proteinExistence type="predicted"/>
<protein>
    <recommendedName>
        <fullName evidence="6">RING-type domain-containing protein</fullName>
    </recommendedName>
</protein>
<dbReference type="InterPro" id="IPR001841">
    <property type="entry name" value="Znf_RING"/>
</dbReference>
<sequence>MVEKARDPTPRYALFTSWILVARGLFMGLALALLTQEALAQPPASITTSMSETILFLNYCDSTPTLDEIGNIDKTKPIPPIYVDLRKPWTHPLPLALEKNLKYTLIEFCGQDPNSSGYNPQKERKLLKRLIQMFAHFRTTSLIFKHIKFTRPVVTYMGLRPYQANTSGLVQTRDIILDSLSPDASAWIFKICRFDQLNANLLVIQHSSIQSLDFLSHLKLLSLNRLVLYSLPNLKSLICPFLGPIILIERLEIKNIPKNIEVSLSVVELFALRVHDVLNIPFWLALLLTTQHTWPIAAKVVAFTEIEHDPMFNDYISMRNSLSSPSNFHPSQLLEFRLCTAERMDRAFLKLLFNWTACVFVSARKIKLFYTPQYFDHELNFMSPGTYKEPLFFYLKDFPNISSLSINSLRIRLYIPNKEERIDNGASISIVRIPRNLFASCLLARVTDLFLDTPTLTAPQAAALKDISAGNDDLTCPICLGALGGQGVTRTTREFIRILMCGHYFCSYCIKKCTGPSLPSTPKTTPCPMCRRVFNHEMEYVVSVGPGGEPTLKKDPCLLEIIDKVFVISLSQIGLIHVVDA</sequence>
<dbReference type="SUPFAM" id="SSF57850">
    <property type="entry name" value="RING/U-box"/>
    <property type="match status" value="1"/>
</dbReference>
<keyword evidence="8" id="KW-1185">Reference proteome</keyword>
<dbReference type="InterPro" id="IPR013083">
    <property type="entry name" value="Znf_RING/FYVE/PHD"/>
</dbReference>
<comment type="caution">
    <text evidence="7">The sequence shown here is derived from an EMBL/GenBank/DDBJ whole genome shotgun (WGS) entry which is preliminary data.</text>
</comment>
<dbReference type="VEuPathDB" id="MicrosporidiaDB:NEDG_01919"/>
<dbReference type="AlphaFoldDB" id="A0A177EGQ0"/>
<dbReference type="Gene3D" id="3.30.40.10">
    <property type="entry name" value="Zinc/RING finger domain, C3HC4 (zinc finger)"/>
    <property type="match status" value="1"/>
</dbReference>
<keyword evidence="2 4" id="KW-0863">Zinc-finger</keyword>
<feature type="domain" description="RING-type" evidence="6">
    <location>
        <begin position="476"/>
        <end position="531"/>
    </location>
</feature>